<dbReference type="GO" id="GO:0030313">
    <property type="term" value="C:cell envelope"/>
    <property type="evidence" value="ECO:0007669"/>
    <property type="project" value="UniProtKB-SubCell"/>
</dbReference>
<dbReference type="SUPFAM" id="SSF53807">
    <property type="entry name" value="Helical backbone' metal receptor"/>
    <property type="match status" value="1"/>
</dbReference>
<comment type="subcellular location">
    <subcellularLocation>
        <location evidence="1">Cell envelope</location>
    </subcellularLocation>
</comment>
<evidence type="ECO:0000256" key="3">
    <source>
        <dbReference type="ARBA" id="ARBA00022723"/>
    </source>
</evidence>
<organism evidence="7 8">
    <name type="scientific">Mycetocola lacteus</name>
    <dbReference type="NCBI Taxonomy" id="76637"/>
    <lineage>
        <taxon>Bacteria</taxon>
        <taxon>Bacillati</taxon>
        <taxon>Actinomycetota</taxon>
        <taxon>Actinomycetes</taxon>
        <taxon>Micrococcales</taxon>
        <taxon>Microbacteriaceae</taxon>
        <taxon>Mycetocola</taxon>
    </lineage>
</organism>
<dbReference type="PANTHER" id="PTHR42953">
    <property type="entry name" value="HIGH-AFFINITY ZINC UPTAKE SYSTEM PROTEIN ZNUA-RELATED"/>
    <property type="match status" value="1"/>
</dbReference>
<proteinExistence type="predicted"/>
<keyword evidence="4 6" id="KW-0732">Signal</keyword>
<accession>A0A3L7AUG3</accession>
<dbReference type="InterPro" id="IPR006127">
    <property type="entry name" value="ZnuA-like"/>
</dbReference>
<dbReference type="PROSITE" id="PS51257">
    <property type="entry name" value="PROKAR_LIPOPROTEIN"/>
    <property type="match status" value="1"/>
</dbReference>
<evidence type="ECO:0000256" key="2">
    <source>
        <dbReference type="ARBA" id="ARBA00022448"/>
    </source>
</evidence>
<dbReference type="GO" id="GO:0030001">
    <property type="term" value="P:metal ion transport"/>
    <property type="evidence" value="ECO:0007669"/>
    <property type="project" value="InterPro"/>
</dbReference>
<sequence>MKKRLLAPLIALPALALVLSGCSTSPGSADSSSDSTAPLSIVASTSVYGSIASEIVGDHGTVTSLISSVAQDPHSYEATAQDTLAVSKADVVIKNGGGYDDFMNTILDANKGTAPKVVDAAEASGLLPGHEAHNHDHDADTAKVDDSSKEAGKDHDVHNHVEGFNEHVWYSFEGVKNVAHDLAHVLGDARPAEAEAFHKNYEKFVGQLDELTKSAEALKPELEGKNAAITEPVPMYLLDSVGLNNVTPSEYSEAVEEGTDVSPAVMQATLKAVGAGDVLLLAYNDQTSGPETEQVRKAAEAAGVKVVDFTETLPDKKDYVSWMQDNINNLAKVVGK</sequence>
<gene>
    <name evidence="7" type="ORF">D9V34_05080</name>
</gene>
<dbReference type="EMBL" id="RCUY01000002">
    <property type="protein sequence ID" value="RLP84163.1"/>
    <property type="molecule type" value="Genomic_DNA"/>
</dbReference>
<evidence type="ECO:0000313" key="7">
    <source>
        <dbReference type="EMBL" id="RLP84163.1"/>
    </source>
</evidence>
<keyword evidence="2" id="KW-0813">Transport</keyword>
<evidence type="ECO:0000256" key="6">
    <source>
        <dbReference type="SAM" id="SignalP"/>
    </source>
</evidence>
<dbReference type="InterPro" id="IPR050492">
    <property type="entry name" value="Bact_metal-bind_prot9"/>
</dbReference>
<dbReference type="Gene3D" id="3.40.50.1980">
    <property type="entry name" value="Nitrogenase molybdenum iron protein domain"/>
    <property type="match status" value="2"/>
</dbReference>
<keyword evidence="8" id="KW-1185">Reference proteome</keyword>
<dbReference type="GO" id="GO:0046872">
    <property type="term" value="F:metal ion binding"/>
    <property type="evidence" value="ECO:0007669"/>
    <property type="project" value="UniProtKB-KW"/>
</dbReference>
<dbReference type="Pfam" id="PF01297">
    <property type="entry name" value="ZnuA"/>
    <property type="match status" value="1"/>
</dbReference>
<protein>
    <submittedName>
        <fullName evidence="7">ABC transporter substrate-binding protein</fullName>
    </submittedName>
</protein>
<reference evidence="7 8" key="1">
    <citation type="submission" date="2018-10" db="EMBL/GenBank/DDBJ databases">
        <authorList>
            <person name="Li J."/>
        </authorList>
    </citation>
    <scope>NUCLEOTIDE SEQUENCE [LARGE SCALE GENOMIC DNA]</scope>
    <source>
        <strain evidence="7 8">JCM 11654</strain>
    </source>
</reference>
<evidence type="ECO:0000256" key="4">
    <source>
        <dbReference type="ARBA" id="ARBA00022729"/>
    </source>
</evidence>
<dbReference type="AlphaFoldDB" id="A0A3L7AUG3"/>
<evidence type="ECO:0000256" key="5">
    <source>
        <dbReference type="SAM" id="MobiDB-lite"/>
    </source>
</evidence>
<dbReference type="RefSeq" id="WP_121687766.1">
    <property type="nucleotide sequence ID" value="NZ_RCUY01000002.1"/>
</dbReference>
<feature type="region of interest" description="Disordered" evidence="5">
    <location>
        <begin position="127"/>
        <end position="154"/>
    </location>
</feature>
<feature type="signal peptide" evidence="6">
    <location>
        <begin position="1"/>
        <end position="29"/>
    </location>
</feature>
<dbReference type="Proteomes" id="UP000269438">
    <property type="component" value="Unassembled WGS sequence"/>
</dbReference>
<evidence type="ECO:0000256" key="1">
    <source>
        <dbReference type="ARBA" id="ARBA00004196"/>
    </source>
</evidence>
<feature type="chain" id="PRO_5038358820" evidence="6">
    <location>
        <begin position="30"/>
        <end position="336"/>
    </location>
</feature>
<dbReference type="PANTHER" id="PTHR42953:SF1">
    <property type="entry name" value="METAL-BINDING PROTEIN HI_0362-RELATED"/>
    <property type="match status" value="1"/>
</dbReference>
<comment type="caution">
    <text evidence="7">The sequence shown here is derived from an EMBL/GenBank/DDBJ whole genome shotgun (WGS) entry which is preliminary data.</text>
</comment>
<keyword evidence="3" id="KW-0479">Metal-binding</keyword>
<evidence type="ECO:0000313" key="8">
    <source>
        <dbReference type="Proteomes" id="UP000269438"/>
    </source>
</evidence>
<dbReference type="OrthoDB" id="5296019at2"/>
<feature type="compositionally biased region" description="Basic and acidic residues" evidence="5">
    <location>
        <begin position="130"/>
        <end position="154"/>
    </location>
</feature>
<name>A0A3L7AUG3_9MICO</name>